<feature type="domain" description="Peptidase C39-like" evidence="2">
    <location>
        <begin position="297"/>
        <end position="435"/>
    </location>
</feature>
<accession>A0A0E3PJF8</accession>
<dbReference type="EMBL" id="CP009508">
    <property type="protein sequence ID" value="AKB35087.1"/>
    <property type="molecule type" value="Genomic_DNA"/>
</dbReference>
<dbReference type="AlphaFoldDB" id="A0A0E3PJF8"/>
<dbReference type="InterPro" id="IPR039564">
    <property type="entry name" value="Peptidase_C39-like"/>
</dbReference>
<dbReference type="Pfam" id="PF13529">
    <property type="entry name" value="Peptidase_C39_2"/>
    <property type="match status" value="1"/>
</dbReference>
<protein>
    <recommendedName>
        <fullName evidence="2">Peptidase C39-like domain-containing protein</fullName>
    </recommendedName>
</protein>
<keyword evidence="1" id="KW-0472">Membrane</keyword>
<name>A0A0E3PJF8_9EURY</name>
<dbReference type="Gene3D" id="3.90.70.10">
    <property type="entry name" value="Cysteine proteinases"/>
    <property type="match status" value="1"/>
</dbReference>
<evidence type="ECO:0000313" key="4">
    <source>
        <dbReference type="Proteomes" id="UP000033123"/>
    </source>
</evidence>
<gene>
    <name evidence="3" type="ORF">MSSAC_0497</name>
</gene>
<dbReference type="HOGENOM" id="CLU_025918_0_0_2"/>
<sequence length="461" mass="51652">MCESFRSYIYTQNVNTGKWKNYYISPVIESPSYLKRIRMIANRKFGIGTLLAAILIVSMAFVPAVSAQEESLNGTDTLNIVSVKQAEEVASFSIKEISGSLSNFSEWGDATVKLSTVYYDLDGKKSAYSFNIIENKQQIGHIFISATKDNCPVLEFSKGKIPNEIPEFTTRSESLVQEHANKLISENNSKAELTIGKMKPLYLGPTFYYAEYTLTDTKGNIKEKVIVDLPFSTIVNFNESNVNVPVGEDYFFNNTYLQQQQEMRIQNANAQWTALEKEMVDSSSYSASSSVEYSISGVPYYPWRDGCSPTAAGMVLGYWDTHGYSNFPSRDYLIDELAEAMGTDWPGNGATWPWNIDDGIETVCDTYNYPRFQASNDYVSWSEVKTEVNANRPFVLSMLNGGTAIGCSQDYGEHSVTCMGYYEGSTDYVLLHDTWSTTTARYLAFGSWTGAMATWVKYVTG</sequence>
<dbReference type="KEGG" id="msj:MSSAC_0497"/>
<organism evidence="3 4">
    <name type="scientific">Methanosarcina siciliae C2J</name>
    <dbReference type="NCBI Taxonomy" id="1434118"/>
    <lineage>
        <taxon>Archaea</taxon>
        <taxon>Methanobacteriati</taxon>
        <taxon>Methanobacteriota</taxon>
        <taxon>Stenosarchaea group</taxon>
        <taxon>Methanomicrobia</taxon>
        <taxon>Methanosarcinales</taxon>
        <taxon>Methanosarcinaceae</taxon>
        <taxon>Methanosarcina</taxon>
    </lineage>
</organism>
<proteinExistence type="predicted"/>
<keyword evidence="1" id="KW-0812">Transmembrane</keyword>
<dbReference type="PATRIC" id="fig|1434118.4.peg.644"/>
<feature type="transmembrane region" description="Helical" evidence="1">
    <location>
        <begin position="45"/>
        <end position="65"/>
    </location>
</feature>
<evidence type="ECO:0000259" key="2">
    <source>
        <dbReference type="Pfam" id="PF13529"/>
    </source>
</evidence>
<keyword evidence="1" id="KW-1133">Transmembrane helix</keyword>
<dbReference type="Proteomes" id="UP000033123">
    <property type="component" value="Chromosome"/>
</dbReference>
<reference evidence="3 4" key="1">
    <citation type="submission" date="2014-07" db="EMBL/GenBank/DDBJ databases">
        <title>Methanogenic archaea and the global carbon cycle.</title>
        <authorList>
            <person name="Henriksen J.R."/>
            <person name="Luke J."/>
            <person name="Reinhart S."/>
            <person name="Benedict M.N."/>
            <person name="Youngblut N.D."/>
            <person name="Metcalf M.E."/>
            <person name="Whitaker R.J."/>
            <person name="Metcalf W.W."/>
        </authorList>
    </citation>
    <scope>NUCLEOTIDE SEQUENCE [LARGE SCALE GENOMIC DNA]</scope>
    <source>
        <strain evidence="3 4">C2J</strain>
    </source>
</reference>
<evidence type="ECO:0000313" key="3">
    <source>
        <dbReference type="EMBL" id="AKB35087.1"/>
    </source>
</evidence>
<evidence type="ECO:0000256" key="1">
    <source>
        <dbReference type="SAM" id="Phobius"/>
    </source>
</evidence>